<feature type="domain" description="General secretion pathway GspH" evidence="11">
    <location>
        <begin position="46"/>
        <end position="159"/>
    </location>
</feature>
<evidence type="ECO:0000256" key="10">
    <source>
        <dbReference type="ARBA" id="ARBA00030775"/>
    </source>
</evidence>
<evidence type="ECO:0000256" key="7">
    <source>
        <dbReference type="ARBA" id="ARBA00022989"/>
    </source>
</evidence>
<dbReference type="Pfam" id="PF12019">
    <property type="entry name" value="GspH"/>
    <property type="match status" value="1"/>
</dbReference>
<dbReference type="Gene3D" id="3.55.40.10">
    <property type="entry name" value="minor pseudopilin epsh domain"/>
    <property type="match status" value="1"/>
</dbReference>
<evidence type="ECO:0000256" key="4">
    <source>
        <dbReference type="ARBA" id="ARBA00022481"/>
    </source>
</evidence>
<keyword evidence="6" id="KW-0812">Transmembrane</keyword>
<keyword evidence="7" id="KW-1133">Transmembrane helix</keyword>
<comment type="subcellular location">
    <subcellularLocation>
        <location evidence="1">Cell inner membrane</location>
        <topology evidence="1">Single-pass membrane protein</topology>
    </subcellularLocation>
</comment>
<reference evidence="12 13" key="1">
    <citation type="submission" date="2016-10" db="EMBL/GenBank/DDBJ databases">
        <authorList>
            <person name="de Groot N.N."/>
        </authorList>
    </citation>
    <scope>NUCLEOTIDE SEQUENCE [LARGE SCALE GENOMIC DNA]</scope>
    <source>
        <strain evidence="12 13">DSM 373</strain>
    </source>
</reference>
<dbReference type="GO" id="GO:0015627">
    <property type="term" value="C:type II protein secretion system complex"/>
    <property type="evidence" value="ECO:0007669"/>
    <property type="project" value="InterPro"/>
</dbReference>
<evidence type="ECO:0000256" key="9">
    <source>
        <dbReference type="ARBA" id="ARBA00025772"/>
    </source>
</evidence>
<dbReference type="OrthoDB" id="5732776at2"/>
<evidence type="ECO:0000313" key="13">
    <source>
        <dbReference type="Proteomes" id="UP000199250"/>
    </source>
</evidence>
<dbReference type="InterPro" id="IPR012902">
    <property type="entry name" value="N_methyl_site"/>
</dbReference>
<keyword evidence="3" id="KW-1003">Cell membrane</keyword>
<dbReference type="NCBIfam" id="TIGR02532">
    <property type="entry name" value="IV_pilin_GFxxxE"/>
    <property type="match status" value="1"/>
</dbReference>
<dbReference type="SUPFAM" id="SSF54523">
    <property type="entry name" value="Pili subunits"/>
    <property type="match status" value="1"/>
</dbReference>
<dbReference type="Proteomes" id="UP000199250">
    <property type="component" value="Unassembled WGS sequence"/>
</dbReference>
<dbReference type="GO" id="GO:0005886">
    <property type="term" value="C:plasma membrane"/>
    <property type="evidence" value="ECO:0007669"/>
    <property type="project" value="UniProtKB-SubCell"/>
</dbReference>
<dbReference type="InterPro" id="IPR045584">
    <property type="entry name" value="Pilin-like"/>
</dbReference>
<protein>
    <recommendedName>
        <fullName evidence="2">Type II secretion system protein H</fullName>
    </recommendedName>
    <alternativeName>
        <fullName evidence="10">General secretion pathway protein H</fullName>
    </alternativeName>
</protein>
<evidence type="ECO:0000256" key="2">
    <source>
        <dbReference type="ARBA" id="ARBA00021549"/>
    </source>
</evidence>
<proteinExistence type="inferred from homology"/>
<dbReference type="GO" id="GO:0015628">
    <property type="term" value="P:protein secretion by the type II secretion system"/>
    <property type="evidence" value="ECO:0007669"/>
    <property type="project" value="InterPro"/>
</dbReference>
<dbReference type="EMBL" id="FNYQ01000005">
    <property type="protein sequence ID" value="SEI48878.1"/>
    <property type="molecule type" value="Genomic_DNA"/>
</dbReference>
<evidence type="ECO:0000256" key="3">
    <source>
        <dbReference type="ARBA" id="ARBA00022475"/>
    </source>
</evidence>
<gene>
    <name evidence="12" type="ORF">SAMN04244572_00533</name>
</gene>
<evidence type="ECO:0000259" key="11">
    <source>
        <dbReference type="Pfam" id="PF12019"/>
    </source>
</evidence>
<keyword evidence="8" id="KW-0472">Membrane</keyword>
<dbReference type="InterPro" id="IPR022346">
    <property type="entry name" value="T2SS_GspH"/>
</dbReference>
<evidence type="ECO:0000256" key="6">
    <source>
        <dbReference type="ARBA" id="ARBA00022692"/>
    </source>
</evidence>
<keyword evidence="4" id="KW-0488">Methylation</keyword>
<evidence type="ECO:0000256" key="5">
    <source>
        <dbReference type="ARBA" id="ARBA00022519"/>
    </source>
</evidence>
<name>A0A1H6QYL3_9GAMM</name>
<evidence type="ECO:0000313" key="12">
    <source>
        <dbReference type="EMBL" id="SEI48878.1"/>
    </source>
</evidence>
<sequence length="171" mass="18527">MLKKNRGFTIVEVIVTLALLAILVSIAAPSFTHMIHAQQIRSASIDLALAFTTSRHEAIMRKKPVIIANQDDQWASGWQIFVDQNSNGIFDAGDLRLRTGEAAARGVRITGNAPVKNYVRYTPLGRAKMLNGAFQAGTITLCHEDGAQPIRRLVLSSTGRLRTVVGTAGSC</sequence>
<organism evidence="12 13">
    <name type="scientific">Azotobacter beijerinckii</name>
    <dbReference type="NCBI Taxonomy" id="170623"/>
    <lineage>
        <taxon>Bacteria</taxon>
        <taxon>Pseudomonadati</taxon>
        <taxon>Pseudomonadota</taxon>
        <taxon>Gammaproteobacteria</taxon>
        <taxon>Pseudomonadales</taxon>
        <taxon>Pseudomonadaceae</taxon>
        <taxon>Azotobacter</taxon>
    </lineage>
</organism>
<dbReference type="Pfam" id="PF07963">
    <property type="entry name" value="N_methyl"/>
    <property type="match status" value="1"/>
</dbReference>
<dbReference type="RefSeq" id="WP_090729704.1">
    <property type="nucleotide sequence ID" value="NZ_FNYQ01000005.1"/>
</dbReference>
<dbReference type="AlphaFoldDB" id="A0A1H6QYL3"/>
<evidence type="ECO:0000256" key="1">
    <source>
        <dbReference type="ARBA" id="ARBA00004377"/>
    </source>
</evidence>
<keyword evidence="5" id="KW-0997">Cell inner membrane</keyword>
<comment type="similarity">
    <text evidence="9">Belongs to the GSP H family.</text>
</comment>
<evidence type="ECO:0000256" key="8">
    <source>
        <dbReference type="ARBA" id="ARBA00023136"/>
    </source>
</evidence>
<accession>A0A1H6QYL3</accession>